<sequence length="220" mass="24100">MPSKRTSETAAEKAPNKVSKKASEEDSEEGQKKKMEKWTPDADLDFLLSIIVSQYRKNGIKISNYAQIHETMKTLGHSFTISALQLRWSHTIHSDIKKRLAIALALKQSGEDEVTNDSDHDEEKSKKPAKATVAHGEKTAKKAGNASSTDHVEKAEKAEKTGKASADHGEKKPKKSRKATTDVDEEREPKKRRAGAATIKAKAKTTADAGDVDVSAKPKK</sequence>
<feature type="compositionally biased region" description="Low complexity" evidence="1">
    <location>
        <begin position="195"/>
        <end position="209"/>
    </location>
</feature>
<keyword evidence="3" id="KW-1185">Reference proteome</keyword>
<reference evidence="3" key="1">
    <citation type="journal article" date="2013" name="Genome Announc.">
        <title>Draft genome sequence of the ascomycete Phaeoacremonium aleophilum strain UCR-PA7, a causal agent of the esca disease complex in grapevines.</title>
        <authorList>
            <person name="Blanco-Ulate B."/>
            <person name="Rolshausen P."/>
            <person name="Cantu D."/>
        </authorList>
    </citation>
    <scope>NUCLEOTIDE SEQUENCE [LARGE SCALE GENOMIC DNA]</scope>
    <source>
        <strain evidence="3">UCR-PA7</strain>
    </source>
</reference>
<feature type="compositionally biased region" description="Basic and acidic residues" evidence="1">
    <location>
        <begin position="150"/>
        <end position="170"/>
    </location>
</feature>
<evidence type="ECO:0000313" key="2">
    <source>
        <dbReference type="EMBL" id="EOO04298.1"/>
    </source>
</evidence>
<dbReference type="OrthoDB" id="5231339at2759"/>
<gene>
    <name evidence="2" type="ORF">UCRPA7_172</name>
</gene>
<dbReference type="Proteomes" id="UP000014074">
    <property type="component" value="Unassembled WGS sequence"/>
</dbReference>
<dbReference type="RefSeq" id="XP_007910961.1">
    <property type="nucleotide sequence ID" value="XM_007912770.1"/>
</dbReference>
<evidence type="ECO:0000256" key="1">
    <source>
        <dbReference type="SAM" id="MobiDB-lite"/>
    </source>
</evidence>
<dbReference type="AlphaFoldDB" id="R8BY67"/>
<dbReference type="EMBL" id="KB932781">
    <property type="protein sequence ID" value="EOO04298.1"/>
    <property type="molecule type" value="Genomic_DNA"/>
</dbReference>
<protein>
    <submittedName>
        <fullName evidence="2">Uncharacterized protein</fullName>
    </submittedName>
</protein>
<dbReference type="HOGENOM" id="CLU_1256819_0_0_1"/>
<accession>R8BY67</accession>
<organism evidence="2 3">
    <name type="scientific">Phaeoacremonium minimum (strain UCR-PA7)</name>
    <name type="common">Esca disease fungus</name>
    <name type="synonym">Togninia minima</name>
    <dbReference type="NCBI Taxonomy" id="1286976"/>
    <lineage>
        <taxon>Eukaryota</taxon>
        <taxon>Fungi</taxon>
        <taxon>Dikarya</taxon>
        <taxon>Ascomycota</taxon>
        <taxon>Pezizomycotina</taxon>
        <taxon>Sordariomycetes</taxon>
        <taxon>Sordariomycetidae</taxon>
        <taxon>Togniniales</taxon>
        <taxon>Togniniaceae</taxon>
        <taxon>Phaeoacremonium</taxon>
    </lineage>
</organism>
<feature type="region of interest" description="Disordered" evidence="1">
    <location>
        <begin position="110"/>
        <end position="220"/>
    </location>
</feature>
<dbReference type="GeneID" id="19321897"/>
<proteinExistence type="predicted"/>
<feature type="compositionally biased region" description="Basic and acidic residues" evidence="1">
    <location>
        <begin position="117"/>
        <end position="126"/>
    </location>
</feature>
<dbReference type="KEGG" id="tmn:UCRPA7_172"/>
<name>R8BY67_PHAM7</name>
<feature type="region of interest" description="Disordered" evidence="1">
    <location>
        <begin position="1"/>
        <end position="36"/>
    </location>
</feature>
<evidence type="ECO:0000313" key="3">
    <source>
        <dbReference type="Proteomes" id="UP000014074"/>
    </source>
</evidence>